<comment type="caution">
    <text evidence="1">The sequence shown here is derived from an EMBL/GenBank/DDBJ whole genome shotgun (WGS) entry which is preliminary data.</text>
</comment>
<keyword evidence="2" id="KW-1185">Reference proteome</keyword>
<dbReference type="RefSeq" id="WP_202721105.1">
    <property type="nucleotide sequence ID" value="NZ_BPEX01000002.1"/>
</dbReference>
<proteinExistence type="predicted"/>
<organism evidence="1 2">
    <name type="scientific">Shewanella schlegeliana</name>
    <dbReference type="NCBI Taxonomy" id="190308"/>
    <lineage>
        <taxon>Bacteria</taxon>
        <taxon>Pseudomonadati</taxon>
        <taxon>Pseudomonadota</taxon>
        <taxon>Gammaproteobacteria</taxon>
        <taxon>Alteromonadales</taxon>
        <taxon>Shewanellaceae</taxon>
        <taxon>Shewanella</taxon>
    </lineage>
</organism>
<protein>
    <submittedName>
        <fullName evidence="1">Transposase</fullName>
    </submittedName>
</protein>
<accession>A0ABS1SZZ6</accession>
<evidence type="ECO:0000313" key="1">
    <source>
        <dbReference type="EMBL" id="MBL4912876.1"/>
    </source>
</evidence>
<dbReference type="Proteomes" id="UP000604898">
    <property type="component" value="Unassembled WGS sequence"/>
</dbReference>
<dbReference type="EMBL" id="JAESVD010000003">
    <property type="protein sequence ID" value="MBL4912876.1"/>
    <property type="molecule type" value="Genomic_DNA"/>
</dbReference>
<gene>
    <name evidence="1" type="ORF">JMA39_06960</name>
</gene>
<evidence type="ECO:0000313" key="2">
    <source>
        <dbReference type="Proteomes" id="UP000604898"/>
    </source>
</evidence>
<sequence length="73" mass="8322">MPMDAINLNLKVINEVKNNGRLLSDVAKDYGLSTKTVYQIVHESEQRTSKGSLPILKQTKQLSLRIKQLLSRR</sequence>
<dbReference type="Gene3D" id="1.10.10.60">
    <property type="entry name" value="Homeodomain-like"/>
    <property type="match status" value="1"/>
</dbReference>
<name>A0ABS1SZZ6_9GAMM</name>
<reference evidence="1 2" key="1">
    <citation type="submission" date="2021-01" db="EMBL/GenBank/DDBJ databases">
        <title>Genome sequence of Shewanella schlegeliana JCM 11561.</title>
        <authorList>
            <person name="Zhang H."/>
            <person name="Li C."/>
        </authorList>
    </citation>
    <scope>NUCLEOTIDE SEQUENCE [LARGE SCALE GENOMIC DNA]</scope>
    <source>
        <strain evidence="1 2">JCM 11561</strain>
    </source>
</reference>